<evidence type="ECO:0000313" key="2">
    <source>
        <dbReference type="EMBL" id="KAL0119055.1"/>
    </source>
</evidence>
<evidence type="ECO:0000313" key="3">
    <source>
        <dbReference type="Proteomes" id="UP001430953"/>
    </source>
</evidence>
<name>A0AAW2FYJ9_9HYME</name>
<proteinExistence type="predicted"/>
<sequence length="176" mass="20809">MLRRPWNYSLILHLSPLAIRPFKCLYHCQRDSANRPYNCIFFASILFYFILFFFFETYANQVRDFYTGCEVAFSSVIEGYWTLLLTPLLSRRHSYRCTYSIVKKNQKYTCVCGTLSFTVSRTKSQLTLCCRKQINVIKHAIFGGRDFSEILKGLKARWVIVLQNKLILEYSFLKTI</sequence>
<organism evidence="2 3">
    <name type="scientific">Cardiocondyla obscurior</name>
    <dbReference type="NCBI Taxonomy" id="286306"/>
    <lineage>
        <taxon>Eukaryota</taxon>
        <taxon>Metazoa</taxon>
        <taxon>Ecdysozoa</taxon>
        <taxon>Arthropoda</taxon>
        <taxon>Hexapoda</taxon>
        <taxon>Insecta</taxon>
        <taxon>Pterygota</taxon>
        <taxon>Neoptera</taxon>
        <taxon>Endopterygota</taxon>
        <taxon>Hymenoptera</taxon>
        <taxon>Apocrita</taxon>
        <taxon>Aculeata</taxon>
        <taxon>Formicoidea</taxon>
        <taxon>Formicidae</taxon>
        <taxon>Myrmicinae</taxon>
        <taxon>Cardiocondyla</taxon>
    </lineage>
</organism>
<comment type="caution">
    <text evidence="2">The sequence shown here is derived from an EMBL/GenBank/DDBJ whole genome shotgun (WGS) entry which is preliminary data.</text>
</comment>
<feature type="transmembrane region" description="Helical" evidence="1">
    <location>
        <begin position="38"/>
        <end position="59"/>
    </location>
</feature>
<evidence type="ECO:0000256" key="1">
    <source>
        <dbReference type="SAM" id="Phobius"/>
    </source>
</evidence>
<keyword evidence="1" id="KW-0812">Transmembrane</keyword>
<keyword evidence="3" id="KW-1185">Reference proteome</keyword>
<dbReference type="AlphaFoldDB" id="A0AAW2FYJ9"/>
<dbReference type="EMBL" id="JADYXP020000008">
    <property type="protein sequence ID" value="KAL0119055.1"/>
    <property type="molecule type" value="Genomic_DNA"/>
</dbReference>
<gene>
    <name evidence="2" type="ORF">PUN28_009581</name>
</gene>
<keyword evidence="1" id="KW-1133">Transmembrane helix</keyword>
<dbReference type="Proteomes" id="UP001430953">
    <property type="component" value="Unassembled WGS sequence"/>
</dbReference>
<protein>
    <submittedName>
        <fullName evidence="2">Uncharacterized protein</fullName>
    </submittedName>
</protein>
<keyword evidence="1" id="KW-0472">Membrane</keyword>
<accession>A0AAW2FYJ9</accession>
<reference evidence="2 3" key="1">
    <citation type="submission" date="2023-03" db="EMBL/GenBank/DDBJ databases">
        <title>High recombination rates correlate with genetic variation in Cardiocondyla obscurior ants.</title>
        <authorList>
            <person name="Errbii M."/>
        </authorList>
    </citation>
    <scope>NUCLEOTIDE SEQUENCE [LARGE SCALE GENOMIC DNA]</scope>
    <source>
        <strain evidence="2">Alpha-2009</strain>
        <tissue evidence="2">Whole body</tissue>
    </source>
</reference>